<keyword evidence="1" id="KW-1133">Transmembrane helix</keyword>
<gene>
    <name evidence="2" type="ORF">SAMN04487775_101345</name>
</gene>
<proteinExistence type="predicted"/>
<name>A0A1I3I5Y6_9SPIR</name>
<dbReference type="RefSeq" id="WP_074929930.1">
    <property type="nucleotide sequence ID" value="NZ_FORI01000001.1"/>
</dbReference>
<dbReference type="EMBL" id="FORI01000001">
    <property type="protein sequence ID" value="SFI43342.1"/>
    <property type="molecule type" value="Genomic_DNA"/>
</dbReference>
<sequence>MSKKSKKNKKISKDSKAKAFLLNKKTITYGLSFICTILVITGICIGVRTYKKRIADRTVKVAFYGLDENLTELLKAQIPQEENIILQLDTLSDKDFDLQIVKEKYDMLFTWRGEITDTLSKSAEDIPAKILEQIPNSLRNKKCIPIILDHCEFAFSTEVLNRLNSDTPENYDAFIKYLNESKNYVFSPFFCNGADNRILIDFLGALVMSKGGLSAYNKLIDELRTVEILDEVIDVKLDGKDLTLRSLLDMLKLWPKEGLTHPAWYNGHGNDLVYFAEEKQISCFFTLLSSHRKIAYNIIKNYESAKTPMYKSGADYGLIAPAVSCMLLSDNSNCKKYLAGFFTEEAQTSLSDKTALAPTQYRAESYDRQADDVRFWAASCSGGAVPDLYLAAYQRRSKELEKLCGEIRNYAR</sequence>
<evidence type="ECO:0000313" key="3">
    <source>
        <dbReference type="Proteomes" id="UP000182737"/>
    </source>
</evidence>
<feature type="transmembrane region" description="Helical" evidence="1">
    <location>
        <begin position="26"/>
        <end position="50"/>
    </location>
</feature>
<dbReference type="Proteomes" id="UP000182737">
    <property type="component" value="Unassembled WGS sequence"/>
</dbReference>
<organism evidence="2 3">
    <name type="scientific">Treponema bryantii</name>
    <dbReference type="NCBI Taxonomy" id="163"/>
    <lineage>
        <taxon>Bacteria</taxon>
        <taxon>Pseudomonadati</taxon>
        <taxon>Spirochaetota</taxon>
        <taxon>Spirochaetia</taxon>
        <taxon>Spirochaetales</taxon>
        <taxon>Treponemataceae</taxon>
        <taxon>Treponema</taxon>
    </lineage>
</organism>
<accession>A0A1I3I5Y6</accession>
<dbReference type="SUPFAM" id="SSF53850">
    <property type="entry name" value="Periplasmic binding protein-like II"/>
    <property type="match status" value="1"/>
</dbReference>
<reference evidence="3" key="1">
    <citation type="submission" date="2016-10" db="EMBL/GenBank/DDBJ databases">
        <authorList>
            <person name="Varghese N."/>
            <person name="Submissions S."/>
        </authorList>
    </citation>
    <scope>NUCLEOTIDE SEQUENCE [LARGE SCALE GENOMIC DNA]</scope>
    <source>
        <strain evidence="3">XBD1002</strain>
    </source>
</reference>
<keyword evidence="1" id="KW-0812">Transmembrane</keyword>
<keyword evidence="1" id="KW-0472">Membrane</keyword>
<evidence type="ECO:0000313" key="2">
    <source>
        <dbReference type="EMBL" id="SFI43342.1"/>
    </source>
</evidence>
<evidence type="ECO:0008006" key="4">
    <source>
        <dbReference type="Google" id="ProtNLM"/>
    </source>
</evidence>
<evidence type="ECO:0000256" key="1">
    <source>
        <dbReference type="SAM" id="Phobius"/>
    </source>
</evidence>
<dbReference type="OrthoDB" id="356894at2"/>
<keyword evidence="3" id="KW-1185">Reference proteome</keyword>
<protein>
    <recommendedName>
        <fullName evidence="4">Extracellular solute-binding protein</fullName>
    </recommendedName>
</protein>
<dbReference type="AlphaFoldDB" id="A0A1I3I5Y6"/>